<protein>
    <submittedName>
        <fullName evidence="2">Uncharacterized protein</fullName>
    </submittedName>
</protein>
<sequence length="101" mass="11448">MMNDVVQQLLDRMRASERQELLMLLAASIHAMTIVGRMHYDDEDSANHLRQTNESIHRLVGHLWDLCDPNEAFTESRAGAVWHLLAVLPSSFVVHICGLKA</sequence>
<feature type="transmembrane region" description="Helical" evidence="1">
    <location>
        <begin position="80"/>
        <end position="99"/>
    </location>
</feature>
<dbReference type="AlphaFoldDB" id="A0A562L8W7"/>
<proteinExistence type="predicted"/>
<dbReference type="Proteomes" id="UP000317176">
    <property type="component" value="Unassembled WGS sequence"/>
</dbReference>
<dbReference type="OrthoDB" id="8481504at2"/>
<organism evidence="2 3">
    <name type="scientific">Bradyrhizobium daqingense</name>
    <dbReference type="NCBI Taxonomy" id="993502"/>
    <lineage>
        <taxon>Bacteria</taxon>
        <taxon>Pseudomonadati</taxon>
        <taxon>Pseudomonadota</taxon>
        <taxon>Alphaproteobacteria</taxon>
        <taxon>Hyphomicrobiales</taxon>
        <taxon>Nitrobacteraceae</taxon>
        <taxon>Bradyrhizobium</taxon>
    </lineage>
</organism>
<gene>
    <name evidence="2" type="ORF">IQ17_03928</name>
</gene>
<evidence type="ECO:0000313" key="2">
    <source>
        <dbReference type="EMBL" id="TWI04071.1"/>
    </source>
</evidence>
<evidence type="ECO:0000313" key="3">
    <source>
        <dbReference type="Proteomes" id="UP000317176"/>
    </source>
</evidence>
<evidence type="ECO:0000256" key="1">
    <source>
        <dbReference type="SAM" id="Phobius"/>
    </source>
</evidence>
<keyword evidence="1" id="KW-0472">Membrane</keyword>
<keyword evidence="1" id="KW-1133">Transmembrane helix</keyword>
<keyword evidence="3" id="KW-1185">Reference proteome</keyword>
<keyword evidence="1" id="KW-0812">Transmembrane</keyword>
<dbReference type="RefSeq" id="WP_145636902.1">
    <property type="nucleotide sequence ID" value="NZ_CP088014.1"/>
</dbReference>
<name>A0A562L8W7_9BRAD</name>
<comment type="caution">
    <text evidence="2">The sequence shown here is derived from an EMBL/GenBank/DDBJ whole genome shotgun (WGS) entry which is preliminary data.</text>
</comment>
<reference evidence="2 3" key="1">
    <citation type="journal article" date="2015" name="Stand. Genomic Sci.">
        <title>Genomic Encyclopedia of Bacterial and Archaeal Type Strains, Phase III: the genomes of soil and plant-associated and newly described type strains.</title>
        <authorList>
            <person name="Whitman W.B."/>
            <person name="Woyke T."/>
            <person name="Klenk H.P."/>
            <person name="Zhou Y."/>
            <person name="Lilburn T.G."/>
            <person name="Beck B.J."/>
            <person name="De Vos P."/>
            <person name="Vandamme P."/>
            <person name="Eisen J.A."/>
            <person name="Garrity G."/>
            <person name="Hugenholtz P."/>
            <person name="Kyrpides N.C."/>
        </authorList>
    </citation>
    <scope>NUCLEOTIDE SEQUENCE [LARGE SCALE GENOMIC DNA]</scope>
    <source>
        <strain evidence="2 3">CGMCC 1.10947</strain>
    </source>
</reference>
<feature type="transmembrane region" description="Helical" evidence="1">
    <location>
        <begin position="21"/>
        <end position="40"/>
    </location>
</feature>
<accession>A0A562L8W7</accession>
<dbReference type="EMBL" id="VLKL01000010">
    <property type="protein sequence ID" value="TWI04071.1"/>
    <property type="molecule type" value="Genomic_DNA"/>
</dbReference>